<dbReference type="AlphaFoldDB" id="A0A8C5Y6G5"/>
<keyword evidence="13" id="KW-1133">Transmembrane helix</keyword>
<comment type="catalytic activity">
    <reaction evidence="11">
        <text>L-seryl-[protein] + UDP-N-acetyl-alpha-D-glucosamine = 3-O-(N-acetyl-beta-D-glucosaminyl)-L-seryl-[protein] + UDP + H(+)</text>
        <dbReference type="Rhea" id="RHEA:48904"/>
        <dbReference type="Rhea" id="RHEA-COMP:9863"/>
        <dbReference type="Rhea" id="RHEA-COMP:12251"/>
        <dbReference type="ChEBI" id="CHEBI:15378"/>
        <dbReference type="ChEBI" id="CHEBI:29999"/>
        <dbReference type="ChEBI" id="CHEBI:57705"/>
        <dbReference type="ChEBI" id="CHEBI:58223"/>
        <dbReference type="ChEBI" id="CHEBI:90838"/>
        <dbReference type="EC" id="2.4.1.255"/>
    </reaction>
</comment>
<name>A0A8C5Y6G5_MICMU</name>
<evidence type="ECO:0000256" key="2">
    <source>
        <dbReference type="ARBA" id="ARBA00011970"/>
    </source>
</evidence>
<keyword evidence="5" id="KW-0732">Signal</keyword>
<reference evidence="15" key="1">
    <citation type="submission" date="2016-12" db="EMBL/GenBank/DDBJ databases">
        <title>Mouse lemur reference genome and diversity panel.</title>
        <authorList>
            <person name="Harris R."/>
            <person name="Larsen P."/>
            <person name="Liu Y."/>
            <person name="Hughes D.S."/>
            <person name="Murali S."/>
            <person name="Raveendran M."/>
            <person name="Korchina V."/>
            <person name="Wang M."/>
            <person name="Jhangiani S."/>
            <person name="Bandaranaike D."/>
            <person name="Bellair M."/>
            <person name="Blankenburg K."/>
            <person name="Chao H."/>
            <person name="Dahdouli M."/>
            <person name="Dinh H."/>
            <person name="Doddapaneni H."/>
            <person name="English A."/>
            <person name="Firestine M."/>
            <person name="Gnanaolivu R."/>
            <person name="Gross S."/>
            <person name="Hernandez B."/>
            <person name="Javaid M."/>
            <person name="Jayaseelan J."/>
            <person name="Jones J."/>
            <person name="Khan Z."/>
            <person name="Kovar C."/>
            <person name="Kurapati P."/>
            <person name="Le B."/>
            <person name="Lee S."/>
            <person name="Li M."/>
            <person name="Mathew T."/>
            <person name="Narasimhan A."/>
            <person name="Ngo D."/>
            <person name="Nguyen L."/>
            <person name="Okwuonu G."/>
            <person name="Ongeri F."/>
            <person name="Osuji N."/>
            <person name="Pu L.-L."/>
            <person name="Puazo M."/>
            <person name="Quiroz J."/>
            <person name="Raj R."/>
            <person name="Rajbhandari K."/>
            <person name="Reid J.G."/>
            <person name="Santibanez J."/>
            <person name="Sexton D."/>
            <person name="Skinner E."/>
            <person name="Vee V."/>
            <person name="Weissenberger G."/>
            <person name="Wu Y."/>
            <person name="Xin Y."/>
            <person name="Han Y."/>
            <person name="Campbell C."/>
            <person name="Brown A."/>
            <person name="Sullivan B."/>
            <person name="Shelton J."/>
            <person name="Brown S."/>
            <person name="Dudchenko O."/>
            <person name="Machol I."/>
            <person name="Durand N."/>
            <person name="Shamim M."/>
            <person name="Lieberman A."/>
            <person name="Muzny D.M."/>
            <person name="Richards S."/>
            <person name="Yoder A."/>
            <person name="Worley K.C."/>
            <person name="Rogers J."/>
            <person name="Gibbs R.A."/>
        </authorList>
    </citation>
    <scope>NUCLEOTIDE SEQUENCE [LARGE SCALE GENOMIC DNA]</scope>
</reference>
<keyword evidence="7" id="KW-0325">Glycoprotein</keyword>
<dbReference type="EMBL" id="ABDC03030782">
    <property type="status" value="NOT_ANNOTATED_CDS"/>
    <property type="molecule type" value="Genomic_DNA"/>
</dbReference>
<evidence type="ECO:0000256" key="1">
    <source>
        <dbReference type="ARBA" id="ARBA00005449"/>
    </source>
</evidence>
<dbReference type="EMBL" id="ABDC03030785">
    <property type="status" value="NOT_ANNOTATED_CDS"/>
    <property type="molecule type" value="Genomic_DNA"/>
</dbReference>
<dbReference type="Proteomes" id="UP000694394">
    <property type="component" value="Chromosome 29"/>
</dbReference>
<sequence length="349" mass="40287">CLGVLLSEVPPSGQDEILPRTLSPSVRRLKVPYKKYLENLKSCWGYEKSCQPEFRFGYPVCSYVDVGWTDTLESAEDIFWRQADFGYARERLEEIRVLCQPREAVGVSLPVYFYYLLLMVHFYYLCFGLQHKNQDRWFKEDFFQAGEIGGHCALDVRTLMSESQRKKLQAYTELDFRPIEDAKCDVVIEKPTYFMKLDAGEKLIHVHVVMWDTDGKIRVTILARSTEYRKILNQHEGQLALTPVSPPRPSRAAPRAHRELGFLEQLRVTHNTDVFIGMHGAGLTHLLFLPDWAAVFELKRLNILTVREEPPDAGLRQFTTLSTWIHGPRPAGGAFLQHPKWPLRDATSM</sequence>
<comment type="catalytic activity">
    <reaction evidence="12">
        <text>L-threonyl-[protein] + UDP-N-acetyl-alpha-D-glucosamine = 3-O-(N-acetyl-beta-D-glucosaminyl)-L-threonyl-[protein] + UDP + H(+)</text>
        <dbReference type="Rhea" id="RHEA:48908"/>
        <dbReference type="Rhea" id="RHEA-COMP:11060"/>
        <dbReference type="Rhea" id="RHEA-COMP:12252"/>
        <dbReference type="ChEBI" id="CHEBI:15378"/>
        <dbReference type="ChEBI" id="CHEBI:30013"/>
        <dbReference type="ChEBI" id="CHEBI:57705"/>
        <dbReference type="ChEBI" id="CHEBI:58223"/>
        <dbReference type="ChEBI" id="CHEBI:90840"/>
        <dbReference type="EC" id="2.4.1.255"/>
    </reaction>
</comment>
<dbReference type="GO" id="GO:0097363">
    <property type="term" value="F:protein O-acetylglucosaminyltransferase activity"/>
    <property type="evidence" value="ECO:0007669"/>
    <property type="project" value="UniProtKB-EC"/>
</dbReference>
<keyword evidence="13" id="KW-0472">Membrane</keyword>
<reference evidence="15" key="2">
    <citation type="submission" date="2025-08" db="UniProtKB">
        <authorList>
            <consortium name="Ensembl"/>
        </authorList>
    </citation>
    <scope>IDENTIFICATION</scope>
</reference>
<evidence type="ECO:0000256" key="3">
    <source>
        <dbReference type="ARBA" id="ARBA00022676"/>
    </source>
</evidence>
<dbReference type="EMBL" id="ABDC03030780">
    <property type="status" value="NOT_ANNOTATED_CDS"/>
    <property type="molecule type" value="Genomic_DNA"/>
</dbReference>
<evidence type="ECO:0000256" key="5">
    <source>
        <dbReference type="ARBA" id="ARBA00022729"/>
    </source>
</evidence>
<evidence type="ECO:0000256" key="8">
    <source>
        <dbReference type="ARBA" id="ARBA00037761"/>
    </source>
</evidence>
<dbReference type="EMBL" id="ABDC03030786">
    <property type="status" value="NOT_ANNOTATED_CDS"/>
    <property type="molecule type" value="Genomic_DNA"/>
</dbReference>
<dbReference type="EMBL" id="ABDC03030783">
    <property type="status" value="NOT_ANNOTATED_CDS"/>
    <property type="molecule type" value="Genomic_DNA"/>
</dbReference>
<dbReference type="EMBL" id="ABDC03030787">
    <property type="status" value="NOT_ANNOTATED_CDS"/>
    <property type="molecule type" value="Genomic_DNA"/>
</dbReference>
<dbReference type="EMBL" id="ABDC03030781">
    <property type="status" value="NOT_ANNOTATED_CDS"/>
    <property type="molecule type" value="Genomic_DNA"/>
</dbReference>
<dbReference type="InterPro" id="IPR049625">
    <property type="entry name" value="Glyco_transf_61_cat"/>
</dbReference>
<comment type="function">
    <text evidence="8">Catalyzes the transfer of a single N-acetylglucosamine from UDP-GlcNAc to a serine or threonine residue in extracellular proteins resulting in their modification with a beta-linked N-acetylglucosamine (O-GlcNAc). Specifically glycosylates the Thr residue located between the fifth and sixth conserved cysteines of folded EGF-like domains.</text>
</comment>
<evidence type="ECO:0000256" key="9">
    <source>
        <dbReference type="ARBA" id="ARBA00040944"/>
    </source>
</evidence>
<dbReference type="EMBL" id="ABDC03030789">
    <property type="status" value="NOT_ANNOTATED_CDS"/>
    <property type="molecule type" value="Genomic_DNA"/>
</dbReference>
<evidence type="ECO:0000313" key="16">
    <source>
        <dbReference type="Proteomes" id="UP000694394"/>
    </source>
</evidence>
<evidence type="ECO:0000256" key="13">
    <source>
        <dbReference type="SAM" id="Phobius"/>
    </source>
</evidence>
<dbReference type="PANTHER" id="PTHR20961">
    <property type="entry name" value="GLYCOSYLTRANSFERASE"/>
    <property type="match status" value="1"/>
</dbReference>
<evidence type="ECO:0000256" key="6">
    <source>
        <dbReference type="ARBA" id="ARBA00022824"/>
    </source>
</evidence>
<dbReference type="EC" id="2.4.1.255" evidence="2"/>
<feature type="transmembrane region" description="Helical" evidence="13">
    <location>
        <begin position="111"/>
        <end position="129"/>
    </location>
</feature>
<protein>
    <recommendedName>
        <fullName evidence="9">EGF domain-specific O-linked N-acetylglucosamine transferase</fullName>
        <ecNumber evidence="2">2.4.1.255</ecNumber>
    </recommendedName>
    <alternativeName>
        <fullName evidence="10">Extracellular O-linked N-acetylglucosamine transferase</fullName>
    </alternativeName>
</protein>
<dbReference type="EMBL" id="ABDC03030788">
    <property type="status" value="NOT_ANNOTATED_CDS"/>
    <property type="molecule type" value="Genomic_DNA"/>
</dbReference>
<proteinExistence type="inferred from homology"/>
<dbReference type="EMBL" id="ABDC03030784">
    <property type="status" value="NOT_ANNOTATED_CDS"/>
    <property type="molecule type" value="Genomic_DNA"/>
</dbReference>
<evidence type="ECO:0000256" key="12">
    <source>
        <dbReference type="ARBA" id="ARBA00049432"/>
    </source>
</evidence>
<dbReference type="GO" id="GO:0005788">
    <property type="term" value="C:endoplasmic reticulum lumen"/>
    <property type="evidence" value="ECO:0007669"/>
    <property type="project" value="TreeGrafter"/>
</dbReference>
<evidence type="ECO:0000259" key="14">
    <source>
        <dbReference type="Pfam" id="PF04577"/>
    </source>
</evidence>
<keyword evidence="13" id="KW-0812">Transmembrane</keyword>
<dbReference type="PANTHER" id="PTHR20961:SF148">
    <property type="entry name" value="EGF DOMAIN-SPECIFIC O-LINKED N-ACETYLGLUCOSAMINE TRANSFERASE"/>
    <property type="match status" value="1"/>
</dbReference>
<evidence type="ECO:0000256" key="4">
    <source>
        <dbReference type="ARBA" id="ARBA00022679"/>
    </source>
</evidence>
<keyword evidence="4" id="KW-0808">Transferase</keyword>
<evidence type="ECO:0000256" key="7">
    <source>
        <dbReference type="ARBA" id="ARBA00023180"/>
    </source>
</evidence>
<dbReference type="Ensembl" id="ENSMICT00000059010.1">
    <property type="protein sequence ID" value="ENSMICP00000046151.1"/>
    <property type="gene ID" value="ENSMICG00000047274.1"/>
</dbReference>
<keyword evidence="3" id="KW-0328">Glycosyltransferase</keyword>
<reference evidence="15" key="3">
    <citation type="submission" date="2025-09" db="UniProtKB">
        <authorList>
            <consortium name="Ensembl"/>
        </authorList>
    </citation>
    <scope>IDENTIFICATION</scope>
</reference>
<gene>
    <name evidence="15" type="primary">EOGT</name>
</gene>
<evidence type="ECO:0000313" key="15">
    <source>
        <dbReference type="Ensembl" id="ENSMICP00000046151.1"/>
    </source>
</evidence>
<dbReference type="InterPro" id="IPR007657">
    <property type="entry name" value="Glycosyltransferase_61"/>
</dbReference>
<keyword evidence="16" id="KW-1185">Reference proteome</keyword>
<feature type="domain" description="Glycosyltransferase 61 catalytic" evidence="14">
    <location>
        <begin position="211"/>
        <end position="295"/>
    </location>
</feature>
<accession>A0A8C5Y6G5</accession>
<dbReference type="Pfam" id="PF04577">
    <property type="entry name" value="Glyco_transf_61"/>
    <property type="match status" value="1"/>
</dbReference>
<comment type="similarity">
    <text evidence="1">Belongs to the glycosyltransferase 61 family.</text>
</comment>
<organism evidence="15 16">
    <name type="scientific">Microcebus murinus</name>
    <name type="common">Gray mouse lemur</name>
    <name type="synonym">Lemur murinus</name>
    <dbReference type="NCBI Taxonomy" id="30608"/>
    <lineage>
        <taxon>Eukaryota</taxon>
        <taxon>Metazoa</taxon>
        <taxon>Chordata</taxon>
        <taxon>Craniata</taxon>
        <taxon>Vertebrata</taxon>
        <taxon>Euteleostomi</taxon>
        <taxon>Mammalia</taxon>
        <taxon>Eutheria</taxon>
        <taxon>Euarchontoglires</taxon>
        <taxon>Primates</taxon>
        <taxon>Strepsirrhini</taxon>
        <taxon>Lemuriformes</taxon>
        <taxon>Cheirogaleidae</taxon>
        <taxon>Microcebus</taxon>
    </lineage>
</organism>
<keyword evidence="6" id="KW-0256">Endoplasmic reticulum</keyword>
<evidence type="ECO:0000256" key="11">
    <source>
        <dbReference type="ARBA" id="ARBA00048317"/>
    </source>
</evidence>
<dbReference type="GeneTree" id="ENSGT00940000156493"/>
<evidence type="ECO:0000256" key="10">
    <source>
        <dbReference type="ARBA" id="ARBA00042574"/>
    </source>
</evidence>